<dbReference type="STRING" id="1579316.RC74_17100"/>
<reference evidence="1 2" key="1">
    <citation type="submission" date="2016-02" db="EMBL/GenBank/DDBJ databases">
        <title>Complete genome sequence of Halocynthiibacter arcticus PAMC 20958t from arctic marine sediment.</title>
        <authorList>
            <person name="Lee Y.M."/>
            <person name="Baek K."/>
            <person name="Lee H.K."/>
            <person name="Shin S.C."/>
        </authorList>
    </citation>
    <scope>NUCLEOTIDE SEQUENCE [LARGE SCALE GENOMIC DNA]</scope>
    <source>
        <strain evidence="1">PAMC 20958</strain>
    </source>
</reference>
<name>A0A126V3L8_9RHOB</name>
<evidence type="ECO:0000313" key="1">
    <source>
        <dbReference type="EMBL" id="AML52747.1"/>
    </source>
</evidence>
<sequence>MISETKFAAIERLQGELARGEAMPPSVPRSLPLEAIREEPIVFQPRKDGVDPERVEKISQDVNGGVLDEQIHVWWSGMGWIVVDGHHRMAAYRLKADRDGEKGLKAPVKVLIGHSLDQAMAVASKLNSREKDPITREEKMDSAWVLICRDVGSKKELHEWTGISQGQIGIMRALFKRLRERRKSPMRLMGMTWENARLMDKKGKLKPEWSPEQEEAMAQEWGRKLLKALGEKMRMQPEVLARAIQIVSEELPHRLIRSDAFHDGFEKAKETTGFDLLEAEGIEAGGDKGLEADF</sequence>
<proteinExistence type="predicted"/>
<dbReference type="SUPFAM" id="SSF110849">
    <property type="entry name" value="ParB/Sulfiredoxin"/>
    <property type="match status" value="1"/>
</dbReference>
<gene>
    <name evidence="1" type="ORF">RC74_17100</name>
</gene>
<protein>
    <recommendedName>
        <fullName evidence="3">ParB/Sulfiredoxin domain-containing protein</fullName>
    </recommendedName>
</protein>
<dbReference type="EMBL" id="CP014327">
    <property type="protein sequence ID" value="AML52747.1"/>
    <property type="molecule type" value="Genomic_DNA"/>
</dbReference>
<organism evidence="1 2">
    <name type="scientific">Falsihalocynthiibacter arcticus</name>
    <dbReference type="NCBI Taxonomy" id="1579316"/>
    <lineage>
        <taxon>Bacteria</taxon>
        <taxon>Pseudomonadati</taxon>
        <taxon>Pseudomonadota</taxon>
        <taxon>Alphaproteobacteria</taxon>
        <taxon>Rhodobacterales</taxon>
        <taxon>Roseobacteraceae</taxon>
        <taxon>Falsihalocynthiibacter</taxon>
    </lineage>
</organism>
<dbReference type="OrthoDB" id="7353482at2"/>
<evidence type="ECO:0008006" key="3">
    <source>
        <dbReference type="Google" id="ProtNLM"/>
    </source>
</evidence>
<evidence type="ECO:0000313" key="2">
    <source>
        <dbReference type="Proteomes" id="UP000070371"/>
    </source>
</evidence>
<keyword evidence="2" id="KW-1185">Reference proteome</keyword>
<dbReference type="AlphaFoldDB" id="A0A126V3L8"/>
<dbReference type="KEGG" id="hat:RC74_17100"/>
<accession>A0A126V3L8</accession>
<dbReference type="RefSeq" id="WP_039003508.1">
    <property type="nucleotide sequence ID" value="NZ_CP014327.1"/>
</dbReference>
<dbReference type="Proteomes" id="UP000070371">
    <property type="component" value="Chromosome"/>
</dbReference>
<dbReference type="InterPro" id="IPR036086">
    <property type="entry name" value="ParB/Sulfiredoxin_sf"/>
</dbReference>